<organism evidence="1 2">
    <name type="scientific">Datura stramonium</name>
    <name type="common">Jimsonweed</name>
    <name type="synonym">Common thornapple</name>
    <dbReference type="NCBI Taxonomy" id="4076"/>
    <lineage>
        <taxon>Eukaryota</taxon>
        <taxon>Viridiplantae</taxon>
        <taxon>Streptophyta</taxon>
        <taxon>Embryophyta</taxon>
        <taxon>Tracheophyta</taxon>
        <taxon>Spermatophyta</taxon>
        <taxon>Magnoliopsida</taxon>
        <taxon>eudicotyledons</taxon>
        <taxon>Gunneridae</taxon>
        <taxon>Pentapetalae</taxon>
        <taxon>asterids</taxon>
        <taxon>lamiids</taxon>
        <taxon>Solanales</taxon>
        <taxon>Solanaceae</taxon>
        <taxon>Solanoideae</taxon>
        <taxon>Datureae</taxon>
        <taxon>Datura</taxon>
    </lineage>
</organism>
<proteinExistence type="predicted"/>
<protein>
    <submittedName>
        <fullName evidence="1">Uncharacterized protein</fullName>
    </submittedName>
</protein>
<accession>A0ABS8Y6F3</accession>
<evidence type="ECO:0000313" key="2">
    <source>
        <dbReference type="Proteomes" id="UP000823775"/>
    </source>
</evidence>
<evidence type="ECO:0000313" key="1">
    <source>
        <dbReference type="EMBL" id="MCE5166579.1"/>
    </source>
</evidence>
<feature type="non-terminal residue" evidence="1">
    <location>
        <position position="1"/>
    </location>
</feature>
<sequence>KHGHREADCGKKKTLSKSTVVSLVKKGETIIDIAGKEEQGPNGISVSMEPTKGTYNQSAWIIPKKTVKEKQLYMAPTQKEDSGFRALH</sequence>
<comment type="caution">
    <text evidence="1">The sequence shown here is derived from an EMBL/GenBank/DDBJ whole genome shotgun (WGS) entry which is preliminary data.</text>
</comment>
<reference evidence="1 2" key="1">
    <citation type="journal article" date="2021" name="BMC Genomics">
        <title>Datura genome reveals duplications of psychoactive alkaloid biosynthetic genes and high mutation rate following tissue culture.</title>
        <authorList>
            <person name="Rajewski A."/>
            <person name="Carter-House D."/>
            <person name="Stajich J."/>
            <person name="Litt A."/>
        </authorList>
    </citation>
    <scope>NUCLEOTIDE SEQUENCE [LARGE SCALE GENOMIC DNA]</scope>
    <source>
        <strain evidence="1">AR-01</strain>
    </source>
</reference>
<name>A0ABS8Y6F3_DATST</name>
<keyword evidence="2" id="KW-1185">Reference proteome</keyword>
<dbReference type="EMBL" id="JACEIK010026502">
    <property type="protein sequence ID" value="MCE5166579.1"/>
    <property type="molecule type" value="Genomic_DNA"/>
</dbReference>
<gene>
    <name evidence="1" type="ORF">HAX54_022072</name>
</gene>
<dbReference type="Proteomes" id="UP000823775">
    <property type="component" value="Unassembled WGS sequence"/>
</dbReference>